<proteinExistence type="predicted"/>
<protein>
    <submittedName>
        <fullName evidence="7">Peptidase M10</fullName>
    </submittedName>
</protein>
<comment type="caution">
    <text evidence="7">The sequence shown here is derived from an EMBL/GenBank/DDBJ whole genome shotgun (WGS) entry which is preliminary data.</text>
</comment>
<sequence>MKKAEMIAIPQVSSMVVVAAVTAMLSCCITQTAFAHTAPHMTPFSSYRYNVPNATIQLSDHKTKSLWLAAINKWNGTHAFTFKIVKSGAQIHADSFSSLSKTYSTTTGITYSKICGSQLLSAHVRLNNASLGKYKYTTAQRTNVAEHELGHAMGLLHNPNAKSVMYYKNRYVSIQPVDVSAIQKDYRFLEFSDTFGSSPVQEHTFYDPVTPQKATIQADSLNVLTHSTTHIDFTKVNPGK</sequence>
<evidence type="ECO:0000313" key="7">
    <source>
        <dbReference type="EMBL" id="GAX02531.1"/>
    </source>
</evidence>
<accession>A0A1Z5IMA8</accession>
<keyword evidence="3" id="KW-0378">Hydrolase</keyword>
<keyword evidence="8" id="KW-1185">Reference proteome</keyword>
<reference evidence="7 8" key="1">
    <citation type="submission" date="2015-11" db="EMBL/GenBank/DDBJ databases">
        <title>Draft genome sequences of new species of the genus Lactobacillus isolated from orchardgrass silage.</title>
        <authorList>
            <person name="Tohno M."/>
            <person name="Tanizawa Y."/>
            <person name="Arita M."/>
        </authorList>
    </citation>
    <scope>NUCLEOTIDE SEQUENCE [LARGE SCALE GENOMIC DNA]</scope>
    <source>
        <strain evidence="7 8">IWT140</strain>
    </source>
</reference>
<feature type="chain" id="PRO_5012012312" evidence="5">
    <location>
        <begin position="36"/>
        <end position="240"/>
    </location>
</feature>
<dbReference type="InterPro" id="IPR001818">
    <property type="entry name" value="Pept_M10_metallopeptidase"/>
</dbReference>
<evidence type="ECO:0000259" key="6">
    <source>
        <dbReference type="Pfam" id="PF00413"/>
    </source>
</evidence>
<keyword evidence="2" id="KW-0479">Metal-binding</keyword>
<keyword evidence="1" id="KW-0645">Protease</keyword>
<dbReference type="GO" id="GO:0008270">
    <property type="term" value="F:zinc ion binding"/>
    <property type="evidence" value="ECO:0007669"/>
    <property type="project" value="InterPro"/>
</dbReference>
<dbReference type="EMBL" id="BCMH01000001">
    <property type="protein sequence ID" value="GAX02531.1"/>
    <property type="molecule type" value="Genomic_DNA"/>
</dbReference>
<dbReference type="PROSITE" id="PS51257">
    <property type="entry name" value="PROKAR_LIPOPROTEIN"/>
    <property type="match status" value="1"/>
</dbReference>
<evidence type="ECO:0000256" key="2">
    <source>
        <dbReference type="ARBA" id="ARBA00022723"/>
    </source>
</evidence>
<dbReference type="Gene3D" id="3.40.390.10">
    <property type="entry name" value="Collagenase (Catalytic Domain)"/>
    <property type="match status" value="1"/>
</dbReference>
<name>A0A1Z5IMA8_9LACO</name>
<dbReference type="SUPFAM" id="SSF55486">
    <property type="entry name" value="Metalloproteases ('zincins'), catalytic domain"/>
    <property type="match status" value="1"/>
</dbReference>
<dbReference type="GO" id="GO:0031012">
    <property type="term" value="C:extracellular matrix"/>
    <property type="evidence" value="ECO:0007669"/>
    <property type="project" value="InterPro"/>
</dbReference>
<dbReference type="RefSeq" id="WP_179211563.1">
    <property type="nucleotide sequence ID" value="NZ_BCMH01000001.1"/>
</dbReference>
<evidence type="ECO:0000256" key="4">
    <source>
        <dbReference type="ARBA" id="ARBA00022833"/>
    </source>
</evidence>
<evidence type="ECO:0000256" key="1">
    <source>
        <dbReference type="ARBA" id="ARBA00022670"/>
    </source>
</evidence>
<dbReference type="InterPro" id="IPR024079">
    <property type="entry name" value="MetalloPept_cat_dom_sf"/>
</dbReference>
<dbReference type="Proteomes" id="UP000198430">
    <property type="component" value="Unassembled WGS sequence"/>
</dbReference>
<dbReference type="GO" id="GO:0006508">
    <property type="term" value="P:proteolysis"/>
    <property type="evidence" value="ECO:0007669"/>
    <property type="project" value="UniProtKB-KW"/>
</dbReference>
<keyword evidence="5" id="KW-0732">Signal</keyword>
<dbReference type="Pfam" id="PF00413">
    <property type="entry name" value="Peptidase_M10"/>
    <property type="match status" value="1"/>
</dbReference>
<gene>
    <name evidence="7" type="ORF">IWT140_00128</name>
</gene>
<dbReference type="AlphaFoldDB" id="A0A1Z5IMA8"/>
<feature type="signal peptide" evidence="5">
    <location>
        <begin position="1"/>
        <end position="35"/>
    </location>
</feature>
<feature type="domain" description="Peptidase M10 metallopeptidase" evidence="6">
    <location>
        <begin position="48"/>
        <end position="186"/>
    </location>
</feature>
<evidence type="ECO:0000256" key="3">
    <source>
        <dbReference type="ARBA" id="ARBA00022801"/>
    </source>
</evidence>
<keyword evidence="4" id="KW-0862">Zinc</keyword>
<evidence type="ECO:0000313" key="8">
    <source>
        <dbReference type="Proteomes" id="UP000198430"/>
    </source>
</evidence>
<evidence type="ECO:0000256" key="5">
    <source>
        <dbReference type="SAM" id="SignalP"/>
    </source>
</evidence>
<dbReference type="GO" id="GO:0004222">
    <property type="term" value="F:metalloendopeptidase activity"/>
    <property type="evidence" value="ECO:0007669"/>
    <property type="project" value="InterPro"/>
</dbReference>
<organism evidence="7 8">
    <name type="scientific">Secundilactobacillus pentosiphilus</name>
    <dbReference type="NCBI Taxonomy" id="1714682"/>
    <lineage>
        <taxon>Bacteria</taxon>
        <taxon>Bacillati</taxon>
        <taxon>Bacillota</taxon>
        <taxon>Bacilli</taxon>
        <taxon>Lactobacillales</taxon>
        <taxon>Lactobacillaceae</taxon>
        <taxon>Secundilactobacillus</taxon>
    </lineage>
</organism>